<evidence type="ECO:0000256" key="2">
    <source>
        <dbReference type="ARBA" id="ARBA00009694"/>
    </source>
</evidence>
<comment type="subcellular location">
    <subcellularLocation>
        <location evidence="1">Membrane</location>
        <topology evidence="1">Multi-pass membrane protein</topology>
    </subcellularLocation>
</comment>
<accession>A0A1T4WM43</accession>
<evidence type="ECO:0000256" key="1">
    <source>
        <dbReference type="ARBA" id="ARBA00004141"/>
    </source>
</evidence>
<keyword evidence="8" id="KW-1185">Reference proteome</keyword>
<proteinExistence type="inferred from homology"/>
<keyword evidence="4 6" id="KW-1133">Transmembrane helix</keyword>
<dbReference type="RefSeq" id="WP_078922332.1">
    <property type="nucleotide sequence ID" value="NZ_FUYB01000007.1"/>
</dbReference>
<keyword evidence="3 6" id="KW-0812">Transmembrane</keyword>
<gene>
    <name evidence="7" type="ORF">SAMN02745130_01868</name>
</gene>
<dbReference type="EMBL" id="FUYB01000007">
    <property type="protein sequence ID" value="SKA78416.1"/>
    <property type="molecule type" value="Genomic_DNA"/>
</dbReference>
<dbReference type="OrthoDB" id="9802121at2"/>
<evidence type="ECO:0000256" key="5">
    <source>
        <dbReference type="ARBA" id="ARBA00023136"/>
    </source>
</evidence>
<sequence length="125" mass="13747">MKKNYCLLFAALFGMLAVILGAFGAHGLEKLVDANSLQRFHTGVEYQFYHSLALGLVGLLEQQQARAGYRWAGWAFIVGILLFSGSLYAYVLTGQAGFGMITPLGGLAFIFGWGLLAWQSWHIKN</sequence>
<feature type="transmembrane region" description="Helical" evidence="6">
    <location>
        <begin position="97"/>
        <end position="118"/>
    </location>
</feature>
<dbReference type="PANTHER" id="PTHR43461:SF1">
    <property type="entry name" value="TRANSMEMBRANE PROTEIN 256"/>
    <property type="match status" value="1"/>
</dbReference>
<dbReference type="PANTHER" id="PTHR43461">
    <property type="entry name" value="TRANSMEMBRANE PROTEIN 256"/>
    <property type="match status" value="1"/>
</dbReference>
<protein>
    <submittedName>
        <fullName evidence="7">Uncharacterized membrane protein YgdD, TMEM256/DUF423 family</fullName>
    </submittedName>
</protein>
<evidence type="ECO:0000313" key="8">
    <source>
        <dbReference type="Proteomes" id="UP000190460"/>
    </source>
</evidence>
<feature type="transmembrane region" description="Helical" evidence="6">
    <location>
        <begin position="40"/>
        <end position="59"/>
    </location>
</feature>
<dbReference type="Pfam" id="PF04241">
    <property type="entry name" value="DUF423"/>
    <property type="match status" value="1"/>
</dbReference>
<evidence type="ECO:0000256" key="3">
    <source>
        <dbReference type="ARBA" id="ARBA00022692"/>
    </source>
</evidence>
<evidence type="ECO:0000256" key="4">
    <source>
        <dbReference type="ARBA" id="ARBA00022989"/>
    </source>
</evidence>
<name>A0A1T4WM43_9GAMM</name>
<keyword evidence="5 6" id="KW-0472">Membrane</keyword>
<dbReference type="AlphaFoldDB" id="A0A1T4WM43"/>
<evidence type="ECO:0000256" key="6">
    <source>
        <dbReference type="SAM" id="Phobius"/>
    </source>
</evidence>
<dbReference type="STRING" id="92487.SAMN02745130_01868"/>
<dbReference type="InterPro" id="IPR006696">
    <property type="entry name" value="DUF423"/>
</dbReference>
<evidence type="ECO:0000313" key="7">
    <source>
        <dbReference type="EMBL" id="SKA78416.1"/>
    </source>
</evidence>
<reference evidence="8" key="1">
    <citation type="submission" date="2017-02" db="EMBL/GenBank/DDBJ databases">
        <authorList>
            <person name="Varghese N."/>
            <person name="Submissions S."/>
        </authorList>
    </citation>
    <scope>NUCLEOTIDE SEQUENCE [LARGE SCALE GENOMIC DNA]</scope>
    <source>
        <strain evidence="8">ATCC 49788</strain>
    </source>
</reference>
<organism evidence="7 8">
    <name type="scientific">Thiothrix eikelboomii</name>
    <dbReference type="NCBI Taxonomy" id="92487"/>
    <lineage>
        <taxon>Bacteria</taxon>
        <taxon>Pseudomonadati</taxon>
        <taxon>Pseudomonadota</taxon>
        <taxon>Gammaproteobacteria</taxon>
        <taxon>Thiotrichales</taxon>
        <taxon>Thiotrichaceae</taxon>
        <taxon>Thiothrix</taxon>
    </lineage>
</organism>
<dbReference type="Proteomes" id="UP000190460">
    <property type="component" value="Unassembled WGS sequence"/>
</dbReference>
<comment type="similarity">
    <text evidence="2">Belongs to the UPF0382 family.</text>
</comment>
<feature type="transmembrane region" description="Helical" evidence="6">
    <location>
        <begin position="71"/>
        <end position="91"/>
    </location>
</feature>
<dbReference type="GO" id="GO:0005886">
    <property type="term" value="C:plasma membrane"/>
    <property type="evidence" value="ECO:0007669"/>
    <property type="project" value="TreeGrafter"/>
</dbReference>